<feature type="region of interest" description="Disordered" evidence="1">
    <location>
        <begin position="22"/>
        <end position="42"/>
    </location>
</feature>
<accession>A0ABP4VGR2</accession>
<organism evidence="2 3">
    <name type="scientific">Streptomyces yatensis</name>
    <dbReference type="NCBI Taxonomy" id="155177"/>
    <lineage>
        <taxon>Bacteria</taxon>
        <taxon>Bacillati</taxon>
        <taxon>Actinomycetota</taxon>
        <taxon>Actinomycetes</taxon>
        <taxon>Kitasatosporales</taxon>
        <taxon>Streptomycetaceae</taxon>
        <taxon>Streptomyces</taxon>
        <taxon>Streptomyces violaceusniger group</taxon>
    </lineage>
</organism>
<comment type="caution">
    <text evidence="2">The sequence shown here is derived from an EMBL/GenBank/DDBJ whole genome shotgun (WGS) entry which is preliminary data.</text>
</comment>
<dbReference type="RefSeq" id="WP_269788925.1">
    <property type="nucleotide sequence ID" value="NZ_BAAALR010000099.1"/>
</dbReference>
<proteinExistence type="predicted"/>
<keyword evidence="3" id="KW-1185">Reference proteome</keyword>
<sequence length="42" mass="4788">MKLPVRIPGAVVQLTEAEREELARRNAEQNKRSEDNARAKRG</sequence>
<dbReference type="EMBL" id="BAAALR010000099">
    <property type="protein sequence ID" value="GAA1722552.1"/>
    <property type="molecule type" value="Genomic_DNA"/>
</dbReference>
<gene>
    <name evidence="2" type="ORF">GCM10009680_75340</name>
</gene>
<protein>
    <submittedName>
        <fullName evidence="2">Uncharacterized protein</fullName>
    </submittedName>
</protein>
<dbReference type="Proteomes" id="UP001499947">
    <property type="component" value="Unassembled WGS sequence"/>
</dbReference>
<evidence type="ECO:0000313" key="2">
    <source>
        <dbReference type="EMBL" id="GAA1722552.1"/>
    </source>
</evidence>
<evidence type="ECO:0000256" key="1">
    <source>
        <dbReference type="SAM" id="MobiDB-lite"/>
    </source>
</evidence>
<evidence type="ECO:0000313" key="3">
    <source>
        <dbReference type="Proteomes" id="UP001499947"/>
    </source>
</evidence>
<reference evidence="3" key="1">
    <citation type="journal article" date="2019" name="Int. J. Syst. Evol. Microbiol.">
        <title>The Global Catalogue of Microorganisms (GCM) 10K type strain sequencing project: providing services to taxonomists for standard genome sequencing and annotation.</title>
        <authorList>
            <consortium name="The Broad Institute Genomics Platform"/>
            <consortium name="The Broad Institute Genome Sequencing Center for Infectious Disease"/>
            <person name="Wu L."/>
            <person name="Ma J."/>
        </authorList>
    </citation>
    <scope>NUCLEOTIDE SEQUENCE [LARGE SCALE GENOMIC DNA]</scope>
    <source>
        <strain evidence="3">JCM 13244</strain>
    </source>
</reference>
<name>A0ABP4VGR2_9ACTN</name>